<sequence length="278" mass="30799">MPGDSLRLRLESLNREVLPESSVVAAKPQVVRSAKPKPALRPGAVPAIPGLVRQGDVVSNHCGEHLLIRLPLEVLWPGGERLVRQRAAHLASTGSEDAFAAGFPGKQLLLDLETCGLSGSALFLVGLLREVEETLTVELLLARDYGEEAAVLTSLWDRVKPDTILATFNGKSFDWPMVTDRTTRHRLFGGKRLPQPVHIDYLHIARRRWRGQFANCKLQTLERHICGRTRTGDIPGSQIPAAYEQFVRTGFEREMDAILLHNAIDLITLLDLGMRLAS</sequence>
<dbReference type="SUPFAM" id="SSF53098">
    <property type="entry name" value="Ribonuclease H-like"/>
    <property type="match status" value="1"/>
</dbReference>
<dbReference type="InterPro" id="IPR012337">
    <property type="entry name" value="RNaseH-like_sf"/>
</dbReference>
<evidence type="ECO:0000313" key="3">
    <source>
        <dbReference type="Proteomes" id="UP000319852"/>
    </source>
</evidence>
<reference evidence="2 3" key="1">
    <citation type="submission" date="2019-02" db="EMBL/GenBank/DDBJ databases">
        <title>Deep-cultivation of Planctomycetes and their phenomic and genomic characterization uncovers novel biology.</title>
        <authorList>
            <person name="Wiegand S."/>
            <person name="Jogler M."/>
            <person name="Boedeker C."/>
            <person name="Pinto D."/>
            <person name="Vollmers J."/>
            <person name="Rivas-Marin E."/>
            <person name="Kohn T."/>
            <person name="Peeters S.H."/>
            <person name="Heuer A."/>
            <person name="Rast P."/>
            <person name="Oberbeckmann S."/>
            <person name="Bunk B."/>
            <person name="Jeske O."/>
            <person name="Meyerdierks A."/>
            <person name="Storesund J.E."/>
            <person name="Kallscheuer N."/>
            <person name="Luecker S."/>
            <person name="Lage O.M."/>
            <person name="Pohl T."/>
            <person name="Merkel B.J."/>
            <person name="Hornburger P."/>
            <person name="Mueller R.-W."/>
            <person name="Bruemmer F."/>
            <person name="Labrenz M."/>
            <person name="Spormann A.M."/>
            <person name="Op den Camp H."/>
            <person name="Overmann J."/>
            <person name="Amann R."/>
            <person name="Jetten M.S.M."/>
            <person name="Mascher T."/>
            <person name="Medema M.H."/>
            <person name="Devos D.P."/>
            <person name="Kaster A.-K."/>
            <person name="Ovreas L."/>
            <person name="Rohde M."/>
            <person name="Galperin M.Y."/>
            <person name="Jogler C."/>
        </authorList>
    </citation>
    <scope>NUCLEOTIDE SEQUENCE [LARGE SCALE GENOMIC DNA]</scope>
    <source>
        <strain evidence="2 3">HG15A2</strain>
    </source>
</reference>
<name>A0A517MR53_9BACT</name>
<dbReference type="RefSeq" id="WP_145057667.1">
    <property type="nucleotide sequence ID" value="NZ_CP036263.1"/>
</dbReference>
<dbReference type="KEGG" id="amob:HG15A2_06150"/>
<dbReference type="Gene3D" id="3.30.420.10">
    <property type="entry name" value="Ribonuclease H-like superfamily/Ribonuclease H"/>
    <property type="match status" value="1"/>
</dbReference>
<keyword evidence="3" id="KW-1185">Reference proteome</keyword>
<evidence type="ECO:0000313" key="2">
    <source>
        <dbReference type="EMBL" id="QDS97354.1"/>
    </source>
</evidence>
<protein>
    <recommendedName>
        <fullName evidence="1">YprB ribonuclease H-like domain-containing protein</fullName>
    </recommendedName>
</protein>
<gene>
    <name evidence="2" type="ORF">HG15A2_06150</name>
</gene>
<feature type="domain" description="YprB ribonuclease H-like" evidence="1">
    <location>
        <begin position="109"/>
        <end position="273"/>
    </location>
</feature>
<dbReference type="GO" id="GO:0003676">
    <property type="term" value="F:nucleic acid binding"/>
    <property type="evidence" value="ECO:0007669"/>
    <property type="project" value="InterPro"/>
</dbReference>
<accession>A0A517MR53</accession>
<dbReference type="OrthoDB" id="9790530at2"/>
<dbReference type="Pfam" id="PF13482">
    <property type="entry name" value="RNase_H_2"/>
    <property type="match status" value="1"/>
</dbReference>
<evidence type="ECO:0000259" key="1">
    <source>
        <dbReference type="Pfam" id="PF13482"/>
    </source>
</evidence>
<dbReference type="Proteomes" id="UP000319852">
    <property type="component" value="Chromosome"/>
</dbReference>
<organism evidence="2 3">
    <name type="scientific">Adhaeretor mobilis</name>
    <dbReference type="NCBI Taxonomy" id="1930276"/>
    <lineage>
        <taxon>Bacteria</taxon>
        <taxon>Pseudomonadati</taxon>
        <taxon>Planctomycetota</taxon>
        <taxon>Planctomycetia</taxon>
        <taxon>Pirellulales</taxon>
        <taxon>Lacipirellulaceae</taxon>
        <taxon>Adhaeretor</taxon>
    </lineage>
</organism>
<dbReference type="InterPro" id="IPR038720">
    <property type="entry name" value="YprB_RNase_H-like_dom"/>
</dbReference>
<proteinExistence type="predicted"/>
<dbReference type="AlphaFoldDB" id="A0A517MR53"/>
<dbReference type="PANTHER" id="PTHR38462">
    <property type="entry name" value="EXONUCLEASE-LIKE PROTEIN"/>
    <property type="match status" value="1"/>
</dbReference>
<dbReference type="EMBL" id="CP036263">
    <property type="protein sequence ID" value="QDS97354.1"/>
    <property type="molecule type" value="Genomic_DNA"/>
</dbReference>
<dbReference type="InterPro" id="IPR036397">
    <property type="entry name" value="RNaseH_sf"/>
</dbReference>
<dbReference type="PANTHER" id="PTHR38462:SF1">
    <property type="entry name" value="YPRB RIBONUCLEASE H-LIKE DOMAIN-CONTAINING PROTEIN"/>
    <property type="match status" value="1"/>
</dbReference>